<dbReference type="EMBL" id="CP020570">
    <property type="protein sequence ID" value="ARF61472.1"/>
    <property type="molecule type" value="Genomic_DNA"/>
</dbReference>
<dbReference type="OrthoDB" id="5243271at2"/>
<dbReference type="STRING" id="1935.B1H20_08670"/>
<feature type="domain" description="DUF4097" evidence="1">
    <location>
        <begin position="134"/>
        <end position="261"/>
    </location>
</feature>
<dbReference type="KEGG" id="svu:B1H20_08670"/>
<sequence length="269" mass="27795">MQILTSAPARTRSGARPGGAGRALAVGGGVALLALALTGCGSTDVDEAPVERKSFALEGKTLTVDAENGAVDLVPADVEQVEVERQFDGWVMFGSGPDAVWRMEGDTLTLRVKCEGFVNNCDSRHRVKVPRGVTVTAASDNGSVTATGFRSALDLSSDNGEITVRDASGTLKLKSDNGTIRAERIAGSTVTARADNGEIRLGFASVPDLVDTVSDNGGITIDLPPGKLTYAVDASADNGDVSVDVPRGDSARVVKARSDNGHVTVRSAN</sequence>
<reference evidence="2 3" key="1">
    <citation type="submission" date="2017-03" db="EMBL/GenBank/DDBJ databases">
        <title>Complete Genome Sequence of a natural compounds producer, Streptomyces violaceus S21.</title>
        <authorList>
            <person name="Zhong C."/>
            <person name="Zhao Z."/>
            <person name="Fu J."/>
            <person name="Zong G."/>
            <person name="Qin R."/>
            <person name="Cao G."/>
        </authorList>
    </citation>
    <scope>NUCLEOTIDE SEQUENCE [LARGE SCALE GENOMIC DNA]</scope>
    <source>
        <strain evidence="2 3">S21</strain>
    </source>
</reference>
<gene>
    <name evidence="2" type="ORF">B1H20_08670</name>
</gene>
<evidence type="ECO:0000313" key="2">
    <source>
        <dbReference type="EMBL" id="ARF61472.1"/>
    </source>
</evidence>
<accession>A0A1V0U955</accession>
<name>A0A1V0U955_STRVN</name>
<dbReference type="Proteomes" id="UP000192445">
    <property type="component" value="Chromosome"/>
</dbReference>
<organism evidence="2 3">
    <name type="scientific">Streptomyces violaceoruber</name>
    <dbReference type="NCBI Taxonomy" id="1935"/>
    <lineage>
        <taxon>Bacteria</taxon>
        <taxon>Bacillati</taxon>
        <taxon>Actinomycetota</taxon>
        <taxon>Actinomycetes</taxon>
        <taxon>Kitasatosporales</taxon>
        <taxon>Streptomycetaceae</taxon>
        <taxon>Streptomyces</taxon>
        <taxon>Streptomyces violaceoruber group</taxon>
    </lineage>
</organism>
<dbReference type="Pfam" id="PF13349">
    <property type="entry name" value="DUF4097"/>
    <property type="match status" value="1"/>
</dbReference>
<protein>
    <recommendedName>
        <fullName evidence="1">DUF4097 domain-containing protein</fullName>
    </recommendedName>
</protein>
<proteinExistence type="predicted"/>
<dbReference type="RefSeq" id="WP_030291736.1">
    <property type="nucleotide sequence ID" value="NZ_CP020570.1"/>
</dbReference>
<evidence type="ECO:0000259" key="1">
    <source>
        <dbReference type="Pfam" id="PF13349"/>
    </source>
</evidence>
<dbReference type="AlphaFoldDB" id="A0A1V0U955"/>
<dbReference type="InterPro" id="IPR025164">
    <property type="entry name" value="Toastrack_DUF4097"/>
</dbReference>
<evidence type="ECO:0000313" key="3">
    <source>
        <dbReference type="Proteomes" id="UP000192445"/>
    </source>
</evidence>